<dbReference type="InterPro" id="IPR029068">
    <property type="entry name" value="Glyas_Bleomycin-R_OHBP_Dase"/>
</dbReference>
<reference evidence="1 2" key="1">
    <citation type="submission" date="2019-04" db="EMBL/GenBank/DDBJ databases">
        <title>Trinickia sp. 7GSK02, isolated from subtropical forest soil.</title>
        <authorList>
            <person name="Gao Z.-H."/>
            <person name="Qiu L.-H."/>
        </authorList>
    </citation>
    <scope>NUCLEOTIDE SEQUENCE [LARGE SCALE GENOMIC DNA]</scope>
    <source>
        <strain evidence="1 2">7GSK02</strain>
    </source>
</reference>
<organism evidence="1 2">
    <name type="scientific">Trinickia terrae</name>
    <dbReference type="NCBI Taxonomy" id="2571161"/>
    <lineage>
        <taxon>Bacteria</taxon>
        <taxon>Pseudomonadati</taxon>
        <taxon>Pseudomonadota</taxon>
        <taxon>Betaproteobacteria</taxon>
        <taxon>Burkholderiales</taxon>
        <taxon>Burkholderiaceae</taxon>
        <taxon>Trinickia</taxon>
    </lineage>
</organism>
<dbReference type="AlphaFoldDB" id="A0A4U1HE61"/>
<keyword evidence="2" id="KW-1185">Reference proteome</keyword>
<dbReference type="RefSeq" id="WP_136898830.1">
    <property type="nucleotide sequence ID" value="NZ_SWJE01000024.1"/>
</dbReference>
<evidence type="ECO:0000313" key="2">
    <source>
        <dbReference type="Proteomes" id="UP000305539"/>
    </source>
</evidence>
<dbReference type="EMBL" id="SWJE01000024">
    <property type="protein sequence ID" value="TKC79202.1"/>
    <property type="molecule type" value="Genomic_DNA"/>
</dbReference>
<gene>
    <name evidence="1" type="ORF">FAZ69_30540</name>
</gene>
<proteinExistence type="predicted"/>
<evidence type="ECO:0000313" key="1">
    <source>
        <dbReference type="EMBL" id="TKC79202.1"/>
    </source>
</evidence>
<dbReference type="SUPFAM" id="SSF54593">
    <property type="entry name" value="Glyoxalase/Bleomycin resistance protein/Dihydroxybiphenyl dioxygenase"/>
    <property type="match status" value="1"/>
</dbReference>
<dbReference type="Proteomes" id="UP000305539">
    <property type="component" value="Unassembled WGS sequence"/>
</dbReference>
<comment type="caution">
    <text evidence="1">The sequence shown here is derived from an EMBL/GenBank/DDBJ whole genome shotgun (WGS) entry which is preliminary data.</text>
</comment>
<dbReference type="OrthoDB" id="8481117at2"/>
<protein>
    <submittedName>
        <fullName evidence="1">Uncharacterized protein</fullName>
    </submittedName>
</protein>
<name>A0A4U1HE61_9BURK</name>
<sequence length="107" mass="12227">MTIYDLYGFSSADIDKAKSILETALGIRFVAHSGSYHGDRYFIFGDDEGEHFVLKQNVDPFDDEPAEMDYPEHPILLYVNDTSRSVDLQKIIAKKAEGFVLLRHEEL</sequence>
<accession>A0A4U1HE61</accession>